<gene>
    <name evidence="2" type="ORF">FHL06_12345</name>
</gene>
<proteinExistence type="predicted"/>
<dbReference type="AlphaFoldDB" id="A0A5P0ZS69"/>
<organism evidence="2 3">
    <name type="scientific">Companilactobacillus halodurans</name>
    <dbReference type="NCBI Taxonomy" id="2584183"/>
    <lineage>
        <taxon>Bacteria</taxon>
        <taxon>Bacillati</taxon>
        <taxon>Bacillota</taxon>
        <taxon>Bacilli</taxon>
        <taxon>Lactobacillales</taxon>
        <taxon>Lactobacillaceae</taxon>
        <taxon>Companilactobacillus</taxon>
    </lineage>
</organism>
<dbReference type="RefSeq" id="WP_153386882.1">
    <property type="nucleotide sequence ID" value="NZ_VDFP01000067.1"/>
</dbReference>
<evidence type="ECO:0000256" key="1">
    <source>
        <dbReference type="SAM" id="Phobius"/>
    </source>
</evidence>
<dbReference type="Proteomes" id="UP000414364">
    <property type="component" value="Unassembled WGS sequence"/>
</dbReference>
<comment type="caution">
    <text evidence="2">The sequence shown here is derived from an EMBL/GenBank/DDBJ whole genome shotgun (WGS) entry which is preliminary data.</text>
</comment>
<keyword evidence="1" id="KW-0472">Membrane</keyword>
<protein>
    <submittedName>
        <fullName evidence="2">Uncharacterized protein</fullName>
    </submittedName>
</protein>
<accession>A0A5P0ZS69</accession>
<sequence>MENILAIATIIAGLAGIFTIIYPFIKIYFDHKRYKEYLNQKSKSFHKRIIKKANNTYQNEDQYKRASNRMTDIISEFNEFLNCELERKENIGKRKNIRKKIKKQRALLYKLIKKYEDAEKGIIQLEYRIIKREIPNYFLKF</sequence>
<keyword evidence="1" id="KW-1133">Transmembrane helix</keyword>
<evidence type="ECO:0000313" key="2">
    <source>
        <dbReference type="EMBL" id="MQS77110.1"/>
    </source>
</evidence>
<name>A0A5P0ZS69_9LACO</name>
<keyword evidence="1" id="KW-0812">Transmembrane</keyword>
<evidence type="ECO:0000313" key="3">
    <source>
        <dbReference type="Proteomes" id="UP000414364"/>
    </source>
</evidence>
<reference evidence="2 3" key="1">
    <citation type="journal article" date="2019" name="Syst. Appl. Microbiol.">
        <title>Polyphasic characterization of two novel Lactobacillus spp. isolated from blown salami packages: Description of Lactobacillus halodurans sp. nov. and Lactobacillus salsicarnum sp. nov.</title>
        <authorList>
            <person name="Schuster J.A."/>
            <person name="Klingl A."/>
            <person name="Vogel R.F."/>
            <person name="Ehrmann M.A."/>
        </authorList>
    </citation>
    <scope>NUCLEOTIDE SEQUENCE [LARGE SCALE GENOMIC DNA]</scope>
    <source>
        <strain evidence="2 3">TMW 1.2172</strain>
    </source>
</reference>
<dbReference type="EMBL" id="VDFP01000067">
    <property type="protein sequence ID" value="MQS77110.1"/>
    <property type="molecule type" value="Genomic_DNA"/>
</dbReference>
<feature type="transmembrane region" description="Helical" evidence="1">
    <location>
        <begin position="6"/>
        <end position="25"/>
    </location>
</feature>